<dbReference type="PROSITE" id="PS51192">
    <property type="entry name" value="HELICASE_ATP_BIND_1"/>
    <property type="match status" value="1"/>
</dbReference>
<dbReference type="Gene3D" id="3.40.50.300">
    <property type="entry name" value="P-loop containing nucleotide triphosphate hydrolases"/>
    <property type="match status" value="2"/>
</dbReference>
<evidence type="ECO:0000256" key="5">
    <source>
        <dbReference type="ARBA" id="ARBA00022840"/>
    </source>
</evidence>
<dbReference type="GO" id="GO:0003723">
    <property type="term" value="F:RNA binding"/>
    <property type="evidence" value="ECO:0007669"/>
    <property type="project" value="InterPro"/>
</dbReference>
<evidence type="ECO:0000256" key="4">
    <source>
        <dbReference type="ARBA" id="ARBA00022806"/>
    </source>
</evidence>
<dbReference type="PROSITE" id="PS51194">
    <property type="entry name" value="HELICASE_CTER"/>
    <property type="match status" value="1"/>
</dbReference>
<evidence type="ECO:0000256" key="3">
    <source>
        <dbReference type="ARBA" id="ARBA00022801"/>
    </source>
</evidence>
<evidence type="ECO:0008006" key="11">
    <source>
        <dbReference type="Google" id="ProtNLM"/>
    </source>
</evidence>
<dbReference type="InterPro" id="IPR027417">
    <property type="entry name" value="P-loop_NTPase"/>
</dbReference>
<dbReference type="InterPro" id="IPR050699">
    <property type="entry name" value="RNA-DNA_Helicase"/>
</dbReference>
<keyword evidence="4" id="KW-0347">Helicase</keyword>
<dbReference type="FunFam" id="3.40.50.300:FF:000354">
    <property type="entry name" value="ATP-dependent RNA helicase SKI2"/>
    <property type="match status" value="1"/>
</dbReference>
<comment type="similarity">
    <text evidence="1">Belongs to the helicase family. SKI2 subfamily.</text>
</comment>
<dbReference type="PANTHER" id="PTHR12131:SF1">
    <property type="entry name" value="ATP-DEPENDENT RNA HELICASE SUPV3L1, MITOCHONDRIAL-RELATED"/>
    <property type="match status" value="1"/>
</dbReference>
<dbReference type="SMART" id="SM00487">
    <property type="entry name" value="DEXDc"/>
    <property type="match status" value="1"/>
</dbReference>
<keyword evidence="3" id="KW-0378">Hydrolase</keyword>
<dbReference type="SMART" id="SM00490">
    <property type="entry name" value="HELICc"/>
    <property type="match status" value="1"/>
</dbReference>
<feature type="domain" description="Helicase ATP-binding" evidence="7">
    <location>
        <begin position="378"/>
        <end position="536"/>
    </location>
</feature>
<reference evidence="9 10" key="1">
    <citation type="journal article" date="2018" name="MBio">
        <title>Comparative Genomics Reveals the Core Gene Toolbox for the Fungus-Insect Symbiosis.</title>
        <authorList>
            <person name="Wang Y."/>
            <person name="Stata M."/>
            <person name="Wang W."/>
            <person name="Stajich J.E."/>
            <person name="White M.M."/>
            <person name="Moncalvo J.M."/>
        </authorList>
    </citation>
    <scope>NUCLEOTIDE SEQUENCE [LARGE SCALE GENOMIC DNA]</scope>
    <source>
        <strain evidence="9 10">AUS-126-30</strain>
    </source>
</reference>
<comment type="caution">
    <text evidence="9">The sequence shown here is derived from an EMBL/GenBank/DDBJ whole genome shotgun (WGS) entry which is preliminary data.</text>
</comment>
<dbReference type="Gene3D" id="1.10.3380.30">
    <property type="match status" value="1"/>
</dbReference>
<dbReference type="SUPFAM" id="SSF52540">
    <property type="entry name" value="P-loop containing nucleoside triphosphate hydrolases"/>
    <property type="match status" value="1"/>
</dbReference>
<organism evidence="9 10">
    <name type="scientific">Smittium angustum</name>
    <dbReference type="NCBI Taxonomy" id="133377"/>
    <lineage>
        <taxon>Eukaryota</taxon>
        <taxon>Fungi</taxon>
        <taxon>Fungi incertae sedis</taxon>
        <taxon>Zoopagomycota</taxon>
        <taxon>Kickxellomycotina</taxon>
        <taxon>Harpellomycetes</taxon>
        <taxon>Harpellales</taxon>
        <taxon>Legeriomycetaceae</taxon>
        <taxon>Smittium</taxon>
    </lineage>
</organism>
<keyword evidence="10" id="KW-1185">Reference proteome</keyword>
<protein>
    <recommendedName>
        <fullName evidence="11">Antiviral helicase SKI2</fullName>
    </recommendedName>
</protein>
<feature type="region of interest" description="Disordered" evidence="6">
    <location>
        <begin position="182"/>
        <end position="207"/>
    </location>
</feature>
<keyword evidence="2" id="KW-0547">Nucleotide-binding</keyword>
<proteinExistence type="inferred from homology"/>
<accession>A0A2U1J803</accession>
<dbReference type="GO" id="GO:0003724">
    <property type="term" value="F:RNA helicase activity"/>
    <property type="evidence" value="ECO:0007669"/>
    <property type="project" value="InterPro"/>
</dbReference>
<dbReference type="Proteomes" id="UP000245591">
    <property type="component" value="Unassembled WGS sequence"/>
</dbReference>
<feature type="compositionally biased region" description="Polar residues" evidence="6">
    <location>
        <begin position="186"/>
        <end position="197"/>
    </location>
</feature>
<evidence type="ECO:0000313" key="10">
    <source>
        <dbReference type="Proteomes" id="UP000245591"/>
    </source>
</evidence>
<dbReference type="SMART" id="SM01142">
    <property type="entry name" value="DSHCT"/>
    <property type="match status" value="1"/>
</dbReference>
<keyword evidence="5" id="KW-0067">ATP-binding</keyword>
<dbReference type="InterPro" id="IPR014001">
    <property type="entry name" value="Helicase_ATP-bd"/>
</dbReference>
<name>A0A2U1J803_SMIAN</name>
<dbReference type="InterPro" id="IPR011545">
    <property type="entry name" value="DEAD/DEAH_box_helicase_dom"/>
</dbReference>
<dbReference type="GO" id="GO:0005524">
    <property type="term" value="F:ATP binding"/>
    <property type="evidence" value="ECO:0007669"/>
    <property type="project" value="UniProtKB-KW"/>
</dbReference>
<evidence type="ECO:0000313" key="9">
    <source>
        <dbReference type="EMBL" id="PWA01201.1"/>
    </source>
</evidence>
<dbReference type="PANTHER" id="PTHR12131">
    <property type="entry name" value="ATP-DEPENDENT RNA AND DNA HELICASE"/>
    <property type="match status" value="1"/>
</dbReference>
<evidence type="ECO:0000256" key="6">
    <source>
        <dbReference type="SAM" id="MobiDB-lite"/>
    </source>
</evidence>
<feature type="domain" description="Helicase C-terminal" evidence="8">
    <location>
        <begin position="695"/>
        <end position="866"/>
    </location>
</feature>
<evidence type="ECO:0000259" key="8">
    <source>
        <dbReference type="PROSITE" id="PS51194"/>
    </source>
</evidence>
<evidence type="ECO:0000256" key="1">
    <source>
        <dbReference type="ARBA" id="ARBA00010140"/>
    </source>
</evidence>
<dbReference type="Pfam" id="PF00270">
    <property type="entry name" value="DEAD"/>
    <property type="match status" value="1"/>
</dbReference>
<dbReference type="InterPro" id="IPR001650">
    <property type="entry name" value="Helicase_C-like"/>
</dbReference>
<sequence length="1415" mass="161531">MDPKTQKEIQYKDLLEKLDDYNITVSKISSNKHFKALLNPKKIEKQNLVPETKTPLLQDESIKLNPGSLFDSWNLNIEPQNIEKEIFSYIEDEFLKQNSQMPKIWQDSYQRSLPIEIDISEIEREPYLPEQWMDVKWKRNPLDEIVESIYEEDFVVPKDKTKTKLSTKKSTNNYDILLDKNDPDNFLSSKETNTSQSEKNENERIGNEGIHNWPEIWEMIQDESSYFTKVPGLSYGLDKNSLEEGVYANSISDIKSMDTVLARYEGIEEQNLYGLEKIDNMEISDINETKDDAVILENSYGENDGSNKNLSITLENQSLESVLEKHSKSLTENKLDSQNQQWAIEVDLSDGGKTFDLEIEKPAIEYDFVLDPFQKEAVLRLERSENVFVAAHTSAGKTVVAEYAIALSKIHMMKTIYTSPIKALSNQKYRDFCKKFGSDQIGIITGDIQIRPEAPCVVMTTEVLRSMLYEGSDMLRDVEFVIFDEVHYVNDSERGVVWEEVIIMLPDHITLVMLSATVPNTKEFSEWIGRTKKSKVYVIKTLKRPVPLEHFLYLSNVQSSKSRDDQLRNKGFFKIVDKSGNFDSYAYRDAFMEINKKPEFSKSKVSDLKAKFGQGNGKQQDESKNKFKPKVASGTNSKMVQSAISKVDQSQKLNSQHGGTSNLWTPLINQLRSLDLLPCVFFVFSRKKCESYLYSLTNIDFLTQKQKSQVHLFIKSSLTRLSENDLKLPQIKQLTWYLMRGIGTHHSGLLPILKEIVELLFANNFIKVLFATETFAMGVNMPAKSVVFTGLRKNDGTSFRDLSSGEYTQMSGRAGRRGLDNTGVVIIANPKNELYDSATLNSIILGSPNKLESQFKLTYAMILNLLRSNQIRVEQMIRDSFSEDANMKNMPLQNKAMEATQKELGKLPEINCILCQSDLDEFYSLSLKLTKSNYSLYTFILNFINSDTSSIRSGSSRNAWKNPFSVGRLIVIYLTGIGHTLAYIIPHHTKNSINGSFVLDTSLTHSERKTIDTSKSEWVIVQLAVDKNILSRYKESAQSLTDSQFDESFRVLNKQITPSFPVTGNWVSFINNSVEKTVDLSDIELVSMSIPVSAIVEVTSYTAKSTPNSVSKYIQGLVEYSETLVESNKQSGKFDFMKVSKSMDYISILKRKNSLMQEIKSYECLFCTDFLNHYGLKHCKFSLENNLELLKHELSEGNLDLIPEYNNRLGVLLRLGYIDEQHNVTIKGRVASQINTCNELILTEMILNNSFSNYNEYEIVAVLSGFVCQVNIPNKESFYLSRPYEEEDEDADLDFPDAVYEGIESIKGLVSTIVALQNEFHIPSNEEDYIKEFFNFNLAHLVYKWAQGTSFHLLSELAGDIQEGLIVRTILRLNENILEVTNAARILGNYELCEKLKKASTLIKRDIVFAASLYY</sequence>
<dbReference type="CDD" id="cd18795">
    <property type="entry name" value="SF2_C_Ski2"/>
    <property type="match status" value="1"/>
</dbReference>
<evidence type="ECO:0000259" key="7">
    <source>
        <dbReference type="PROSITE" id="PS51192"/>
    </source>
</evidence>
<dbReference type="GO" id="GO:0070478">
    <property type="term" value="P:nuclear-transcribed mRNA catabolic process, 3'-5' exonucleolytic nonsense-mediated decay"/>
    <property type="evidence" value="ECO:0007669"/>
    <property type="project" value="TreeGrafter"/>
</dbReference>
<dbReference type="PIRSF" id="PIRSF005198">
    <property type="entry name" value="Antiviral_helicase_SKI2"/>
    <property type="match status" value="1"/>
</dbReference>
<dbReference type="GO" id="GO:0016787">
    <property type="term" value="F:hydrolase activity"/>
    <property type="evidence" value="ECO:0007669"/>
    <property type="project" value="UniProtKB-KW"/>
</dbReference>
<feature type="region of interest" description="Disordered" evidence="6">
    <location>
        <begin position="611"/>
        <end position="637"/>
    </location>
</feature>
<evidence type="ECO:0000256" key="2">
    <source>
        <dbReference type="ARBA" id="ARBA00022741"/>
    </source>
</evidence>
<dbReference type="InterPro" id="IPR012961">
    <property type="entry name" value="Ski2/MTR4_C"/>
</dbReference>
<dbReference type="Pfam" id="PF08148">
    <property type="entry name" value="DSHCT"/>
    <property type="match status" value="1"/>
</dbReference>
<dbReference type="GO" id="GO:0055087">
    <property type="term" value="C:Ski complex"/>
    <property type="evidence" value="ECO:0007669"/>
    <property type="project" value="TreeGrafter"/>
</dbReference>
<dbReference type="InterPro" id="IPR016438">
    <property type="entry name" value="SKI2-like"/>
</dbReference>
<gene>
    <name evidence="9" type="ORF">BB558_002710</name>
</gene>
<dbReference type="Pfam" id="PF00271">
    <property type="entry name" value="Helicase_C"/>
    <property type="match status" value="1"/>
</dbReference>
<dbReference type="EMBL" id="MBFU01000205">
    <property type="protein sequence ID" value="PWA01201.1"/>
    <property type="molecule type" value="Genomic_DNA"/>
</dbReference>